<keyword evidence="3" id="KW-0378">Hydrolase</keyword>
<sequence>MKAGIVFALLLGGMQAGDDVDALARKSIFALTPAERAVVNDATAVERRREMGLLGITALRPGRNGMDMSAPNAVNYDEARAEPRPIASDVLAGAATADAWWNARRPALVATFEKEMYGRVPAHLPAVTWRVASVEHETIGGVAAETRHLIGHVDNRAAPGISVDIDARLTLPAQGRGKVPVMINLSWIMPPRLPKGFTPPPEPPGPDWKARILARGWGYVVYDPLSVQPDNGVGLTQGIIGLANKGQPRSMDDWGVLRAWAWGASRVLDYLDRDPRVAGDRVGVAGHSRYGKAALVAQAFDPRFAIGYISSSGAGGAKLLTRDYGEQLENLTSDEYYWFAGNFMRYGADPLSVYDLPVDADALIALCAPRPVFISAGTQAAGDGWVDSRGSFEAAAGASAAYELLGATGLSSKTYPPTGTAITGGRIGFRQHHYGHTQAANWPTFLDFAGAYLDPASR</sequence>
<dbReference type="RefSeq" id="WP_119036830.1">
    <property type="nucleotide sequence ID" value="NZ_QXDC01000004.1"/>
</dbReference>
<organism evidence="5 6">
    <name type="scientific">Hephaestia caeni</name>
    <dbReference type="NCBI Taxonomy" id="645617"/>
    <lineage>
        <taxon>Bacteria</taxon>
        <taxon>Pseudomonadati</taxon>
        <taxon>Pseudomonadota</taxon>
        <taxon>Alphaproteobacteria</taxon>
        <taxon>Sphingomonadales</taxon>
        <taxon>Sphingomonadaceae</taxon>
        <taxon>Hephaestia</taxon>
    </lineage>
</organism>
<keyword evidence="1" id="KW-0719">Serine esterase</keyword>
<reference evidence="5 6" key="1">
    <citation type="submission" date="2018-08" db="EMBL/GenBank/DDBJ databases">
        <title>Genomic Encyclopedia of Type Strains, Phase IV (KMG-IV): sequencing the most valuable type-strain genomes for metagenomic binning, comparative biology and taxonomic classification.</title>
        <authorList>
            <person name="Goeker M."/>
        </authorList>
    </citation>
    <scope>NUCLEOTIDE SEQUENCE [LARGE SCALE GENOMIC DNA]</scope>
    <source>
        <strain evidence="5 6">DSM 25527</strain>
    </source>
</reference>
<comment type="caution">
    <text evidence="5">The sequence shown here is derived from an EMBL/GenBank/DDBJ whole genome shotgun (WGS) entry which is preliminary data.</text>
</comment>
<dbReference type="OrthoDB" id="217645at2"/>
<gene>
    <name evidence="5" type="ORF">DFR49_3420</name>
</gene>
<evidence type="ECO:0000256" key="3">
    <source>
        <dbReference type="ARBA" id="ARBA00022801"/>
    </source>
</evidence>
<accession>A0A397NV08</accession>
<keyword evidence="6" id="KW-1185">Reference proteome</keyword>
<dbReference type="Proteomes" id="UP000266568">
    <property type="component" value="Unassembled WGS sequence"/>
</dbReference>
<dbReference type="Gene3D" id="3.40.50.1820">
    <property type="entry name" value="alpha/beta hydrolase"/>
    <property type="match status" value="1"/>
</dbReference>
<feature type="domain" description="4-O-methyl-glucuronoyl methylesterase-like" evidence="4">
    <location>
        <begin position="252"/>
        <end position="406"/>
    </location>
</feature>
<name>A0A397NV08_9SPHN</name>
<protein>
    <recommendedName>
        <fullName evidence="4">4-O-methyl-glucuronoyl methylesterase-like domain-containing protein</fullName>
    </recommendedName>
</protein>
<keyword evidence="2" id="KW-0732">Signal</keyword>
<dbReference type="Pfam" id="PF22244">
    <property type="entry name" value="GCE_fung"/>
    <property type="match status" value="1"/>
</dbReference>
<evidence type="ECO:0000313" key="6">
    <source>
        <dbReference type="Proteomes" id="UP000266568"/>
    </source>
</evidence>
<dbReference type="GO" id="GO:0052689">
    <property type="term" value="F:carboxylic ester hydrolase activity"/>
    <property type="evidence" value="ECO:0007669"/>
    <property type="project" value="UniProtKB-KW"/>
</dbReference>
<proteinExistence type="predicted"/>
<dbReference type="InterPro" id="IPR054579">
    <property type="entry name" value="GCE-like_dom"/>
</dbReference>
<dbReference type="AlphaFoldDB" id="A0A397NV08"/>
<evidence type="ECO:0000313" key="5">
    <source>
        <dbReference type="EMBL" id="RIA37534.1"/>
    </source>
</evidence>
<evidence type="ECO:0000256" key="2">
    <source>
        <dbReference type="ARBA" id="ARBA00022729"/>
    </source>
</evidence>
<dbReference type="InterPro" id="IPR029058">
    <property type="entry name" value="AB_hydrolase_fold"/>
</dbReference>
<dbReference type="EMBL" id="QXDC01000004">
    <property type="protein sequence ID" value="RIA37534.1"/>
    <property type="molecule type" value="Genomic_DNA"/>
</dbReference>
<dbReference type="SUPFAM" id="SSF53474">
    <property type="entry name" value="alpha/beta-Hydrolases"/>
    <property type="match status" value="1"/>
</dbReference>
<evidence type="ECO:0000256" key="1">
    <source>
        <dbReference type="ARBA" id="ARBA00022487"/>
    </source>
</evidence>
<evidence type="ECO:0000259" key="4">
    <source>
        <dbReference type="Pfam" id="PF22244"/>
    </source>
</evidence>